<evidence type="ECO:0000256" key="1">
    <source>
        <dbReference type="SAM" id="Coils"/>
    </source>
</evidence>
<evidence type="ECO:0000313" key="2">
    <source>
        <dbReference type="EMBL" id="ELV07171.1"/>
    </source>
</evidence>
<evidence type="ECO:0000313" key="3">
    <source>
        <dbReference type="Proteomes" id="UP000011617"/>
    </source>
</evidence>
<comment type="caution">
    <text evidence="2">The sequence shown here is derived from an EMBL/GenBank/DDBJ whole genome shotgun (WGS) entry which is preliminary data.</text>
</comment>
<reference evidence="2 3" key="1">
    <citation type="journal article" date="2013" name="Genome Announc.">
        <title>Complete Genome Sequence of Wohlfahrtiimonas chitiniclastica Strain SH04, Isolated from Chrysomya megacephala Collected from Pudong International Airport in China.</title>
        <authorList>
            <person name="Cao X.M."/>
            <person name="Chen T."/>
            <person name="Xu L.Z."/>
            <person name="Yao L.S."/>
            <person name="Qi J."/>
            <person name="Zhang X.L."/>
            <person name="Yan Q.L."/>
            <person name="Deng Y.H."/>
            <person name="Guo T.Y."/>
            <person name="Wang J."/>
            <person name="Hu K.X."/>
            <person name="Xu B.L."/>
        </authorList>
    </citation>
    <scope>NUCLEOTIDE SEQUENCE [LARGE SCALE GENOMIC DNA]</scope>
    <source>
        <strain evidence="2 3">SH04</strain>
    </source>
</reference>
<proteinExistence type="predicted"/>
<feature type="coiled-coil region" evidence="1">
    <location>
        <begin position="37"/>
        <end position="119"/>
    </location>
</feature>
<accession>L8XXY2</accession>
<dbReference type="HOGENOM" id="CLU_1958687_0_0_6"/>
<keyword evidence="3" id="KW-1185">Reference proteome</keyword>
<keyword evidence="1" id="KW-0175">Coiled coil</keyword>
<dbReference type="Proteomes" id="UP000011617">
    <property type="component" value="Unassembled WGS sequence"/>
</dbReference>
<dbReference type="EMBL" id="AOBV01000023">
    <property type="protein sequence ID" value="ELV07171.1"/>
    <property type="molecule type" value="Genomic_DNA"/>
</dbReference>
<protein>
    <submittedName>
        <fullName evidence="2">Mobilization protein mobS</fullName>
    </submittedName>
</protein>
<organism evidence="2 3">
    <name type="scientific">Wohlfahrtiimonas chitiniclastica SH04</name>
    <dbReference type="NCBI Taxonomy" id="1261130"/>
    <lineage>
        <taxon>Bacteria</taxon>
        <taxon>Pseudomonadati</taxon>
        <taxon>Pseudomonadota</taxon>
        <taxon>Gammaproteobacteria</taxon>
        <taxon>Cardiobacteriales</taxon>
        <taxon>Ignatzschineriaceae</taxon>
        <taxon>Wohlfahrtiimonas</taxon>
    </lineage>
</organism>
<name>L8XXY2_9GAMM</name>
<gene>
    <name evidence="2" type="ORF">F387_02035</name>
</gene>
<dbReference type="PATRIC" id="fig|1261130.3.peg.1930"/>
<dbReference type="AlphaFoldDB" id="L8XXY2"/>
<sequence length="128" mass="15360">MTRQQVILSSYIFALITLYDLIKDSEYDAIELLINRGINMNEKINKIDERIQKQEEEIKRLKALKRKAESTMKAKERERQRKNDTRRKILIGACMMKLADENQDEKERLLKQLDKFLINEKDRSLFNL</sequence>
<dbReference type="RefSeq" id="WP_008316999.1">
    <property type="nucleotide sequence ID" value="NZ_KB372793.1"/>
</dbReference>